<dbReference type="CDD" id="cd02205">
    <property type="entry name" value="CBS_pair_SF"/>
    <property type="match status" value="1"/>
</dbReference>
<dbReference type="PANTHER" id="PTHR13780">
    <property type="entry name" value="AMP-ACTIVATED PROTEIN KINASE, GAMMA REGULATORY SUBUNIT"/>
    <property type="match status" value="1"/>
</dbReference>
<accession>A0A6B2L9P8</accession>
<dbReference type="Pfam" id="PF00571">
    <property type="entry name" value="CBS"/>
    <property type="match status" value="3"/>
</dbReference>
<dbReference type="SUPFAM" id="SSF54631">
    <property type="entry name" value="CBS-domain pair"/>
    <property type="match status" value="2"/>
</dbReference>
<dbReference type="PANTHER" id="PTHR13780:SF36">
    <property type="entry name" value="CBS DOMAIN-CONTAINING PROTEIN"/>
    <property type="match status" value="1"/>
</dbReference>
<dbReference type="PROSITE" id="PS51371">
    <property type="entry name" value="CBS"/>
    <property type="match status" value="2"/>
</dbReference>
<dbReference type="Gene3D" id="3.10.580.10">
    <property type="entry name" value="CBS-domain"/>
    <property type="match status" value="2"/>
</dbReference>
<evidence type="ECO:0000256" key="3">
    <source>
        <dbReference type="PROSITE-ProRule" id="PRU00703"/>
    </source>
</evidence>
<dbReference type="InterPro" id="IPR050511">
    <property type="entry name" value="AMPK_gamma/SDS23_families"/>
</dbReference>
<reference evidence="5" key="1">
    <citation type="journal article" date="2020" name="J. Eukaryot. Microbiol.">
        <title>De novo Sequencing, Assembly and Annotation of the Transcriptome for the Free-Living Testate Amoeba Arcella intermedia.</title>
        <authorList>
            <person name="Ribeiro G.M."/>
            <person name="Porfirio-Sousa A.L."/>
            <person name="Maurer-Alcala X.X."/>
            <person name="Katz L.A."/>
            <person name="Lahr D.J.G."/>
        </authorList>
    </citation>
    <scope>NUCLEOTIDE SEQUENCE</scope>
</reference>
<evidence type="ECO:0000256" key="2">
    <source>
        <dbReference type="ARBA" id="ARBA00023122"/>
    </source>
</evidence>
<feature type="domain" description="CBS" evidence="4">
    <location>
        <begin position="20"/>
        <end position="79"/>
    </location>
</feature>
<evidence type="ECO:0000313" key="5">
    <source>
        <dbReference type="EMBL" id="NDV33773.1"/>
    </source>
</evidence>
<evidence type="ECO:0000256" key="1">
    <source>
        <dbReference type="ARBA" id="ARBA00022737"/>
    </source>
</evidence>
<name>A0A6B2L9P8_9EUKA</name>
<sequence length="323" mass="36160">MVQFLQESLIKDLLHKSADAPQQILYVTPNTTLRNAIEVLAKNKILAVPVRAEEDVNYIGWFSIINAVSFILNVYSESSDVEDPGVWTTWCKDIDTLTHRGVQLGDKTVEEAMDKTWIAPVSAVGSVFELIDSVFTTKKHIHRVCVCNDENDNYVRAIVTQSDVIQFLYKNALEKKILGHLGNLRVGEMPKLRKHFETESPISMSVNALAIHAFWLINFHHVHGVAIVEPSGKLIANLSASDIKGLSSGSLPFSSLLLPLKEFMVKSKLSTPITATLDNTFFEIVQKLAVNRIHRLWLVDYHGKPTGVITLTAIMQFIKDLDN</sequence>
<dbReference type="InterPro" id="IPR046342">
    <property type="entry name" value="CBS_dom_sf"/>
</dbReference>
<keyword evidence="1" id="KW-0677">Repeat</keyword>
<evidence type="ECO:0000259" key="4">
    <source>
        <dbReference type="PROSITE" id="PS51371"/>
    </source>
</evidence>
<organism evidence="5">
    <name type="scientific">Arcella intermedia</name>
    <dbReference type="NCBI Taxonomy" id="1963864"/>
    <lineage>
        <taxon>Eukaryota</taxon>
        <taxon>Amoebozoa</taxon>
        <taxon>Tubulinea</taxon>
        <taxon>Elardia</taxon>
        <taxon>Arcellinida</taxon>
        <taxon>Sphaerothecina</taxon>
        <taxon>Arcellidae</taxon>
        <taxon>Arcella</taxon>
    </lineage>
</organism>
<feature type="domain" description="CBS" evidence="4">
    <location>
        <begin position="264"/>
        <end position="323"/>
    </location>
</feature>
<keyword evidence="2 3" id="KW-0129">CBS domain</keyword>
<proteinExistence type="predicted"/>
<dbReference type="AlphaFoldDB" id="A0A6B2L9P8"/>
<protein>
    <recommendedName>
        <fullName evidence="4">CBS domain-containing protein</fullName>
    </recommendedName>
</protein>
<dbReference type="SMART" id="SM00116">
    <property type="entry name" value="CBS"/>
    <property type="match status" value="4"/>
</dbReference>
<dbReference type="EMBL" id="GIBP01004804">
    <property type="protein sequence ID" value="NDV33773.1"/>
    <property type="molecule type" value="Transcribed_RNA"/>
</dbReference>
<dbReference type="InterPro" id="IPR000644">
    <property type="entry name" value="CBS_dom"/>
</dbReference>